<dbReference type="AlphaFoldDB" id="A0AA36D3S3"/>
<feature type="chain" id="PRO_5041377612" evidence="1">
    <location>
        <begin position="24"/>
        <end position="71"/>
    </location>
</feature>
<protein>
    <submittedName>
        <fullName evidence="2">Uncharacterized protein</fullName>
    </submittedName>
</protein>
<proteinExistence type="predicted"/>
<gene>
    <name evidence="2" type="ORF">MSPICULIGERA_LOCUS17749</name>
</gene>
<evidence type="ECO:0000313" key="3">
    <source>
        <dbReference type="Proteomes" id="UP001177023"/>
    </source>
</evidence>
<organism evidence="2 3">
    <name type="scientific">Mesorhabditis spiculigera</name>
    <dbReference type="NCBI Taxonomy" id="96644"/>
    <lineage>
        <taxon>Eukaryota</taxon>
        <taxon>Metazoa</taxon>
        <taxon>Ecdysozoa</taxon>
        <taxon>Nematoda</taxon>
        <taxon>Chromadorea</taxon>
        <taxon>Rhabditida</taxon>
        <taxon>Rhabditina</taxon>
        <taxon>Rhabditomorpha</taxon>
        <taxon>Rhabditoidea</taxon>
        <taxon>Rhabditidae</taxon>
        <taxon>Mesorhabditinae</taxon>
        <taxon>Mesorhabditis</taxon>
    </lineage>
</organism>
<keyword evidence="1" id="KW-0732">Signal</keyword>
<dbReference type="Pfam" id="PF03057">
    <property type="entry name" value="DUF236"/>
    <property type="match status" value="1"/>
</dbReference>
<feature type="signal peptide" evidence="1">
    <location>
        <begin position="1"/>
        <end position="23"/>
    </location>
</feature>
<dbReference type="InterPro" id="IPR004296">
    <property type="entry name" value="DUF236"/>
</dbReference>
<name>A0AA36D3S3_9BILA</name>
<sequence>MGAFMFLFLIAVVAVVYYLYVNGHLACCQNNQSKIRAPADRDQKANSRDPNYQTLAQVNDNVFDNSKKKKK</sequence>
<feature type="non-terminal residue" evidence="2">
    <location>
        <position position="71"/>
    </location>
</feature>
<reference evidence="2" key="1">
    <citation type="submission" date="2023-06" db="EMBL/GenBank/DDBJ databases">
        <authorList>
            <person name="Delattre M."/>
        </authorList>
    </citation>
    <scope>NUCLEOTIDE SEQUENCE</scope>
    <source>
        <strain evidence="2">AF72</strain>
    </source>
</reference>
<accession>A0AA36D3S3</accession>
<evidence type="ECO:0000256" key="1">
    <source>
        <dbReference type="SAM" id="SignalP"/>
    </source>
</evidence>
<dbReference type="EMBL" id="CATQJA010002657">
    <property type="protein sequence ID" value="CAJ0579535.1"/>
    <property type="molecule type" value="Genomic_DNA"/>
</dbReference>
<evidence type="ECO:0000313" key="2">
    <source>
        <dbReference type="EMBL" id="CAJ0579535.1"/>
    </source>
</evidence>
<dbReference type="Proteomes" id="UP001177023">
    <property type="component" value="Unassembled WGS sequence"/>
</dbReference>
<comment type="caution">
    <text evidence="2">The sequence shown here is derived from an EMBL/GenBank/DDBJ whole genome shotgun (WGS) entry which is preliminary data.</text>
</comment>
<keyword evidence="3" id="KW-1185">Reference proteome</keyword>